<protein>
    <submittedName>
        <fullName evidence="1">Ferric-dicitrate binding protein FerR (Iron transport regulator)</fullName>
    </submittedName>
</protein>
<evidence type="ECO:0000313" key="1">
    <source>
        <dbReference type="EMBL" id="MDR6785277.1"/>
    </source>
</evidence>
<evidence type="ECO:0000313" key="2">
    <source>
        <dbReference type="Proteomes" id="UP001246858"/>
    </source>
</evidence>
<comment type="caution">
    <text evidence="1">The sequence shown here is derived from an EMBL/GenBank/DDBJ whole genome shotgun (WGS) entry which is preliminary data.</text>
</comment>
<reference evidence="1" key="1">
    <citation type="submission" date="2023-07" db="EMBL/GenBank/DDBJ databases">
        <title>Sorghum-associated microbial communities from plants grown in Nebraska, USA.</title>
        <authorList>
            <person name="Schachtman D."/>
        </authorList>
    </citation>
    <scope>NUCLEOTIDE SEQUENCE</scope>
    <source>
        <strain evidence="1">2697</strain>
    </source>
</reference>
<accession>A0ACC6L199</accession>
<keyword evidence="2" id="KW-1185">Reference proteome</keyword>
<name>A0ACC6L199_9SPHI</name>
<organism evidence="1 2">
    <name type="scientific">Pedobacter africanus</name>
    <dbReference type="NCBI Taxonomy" id="151894"/>
    <lineage>
        <taxon>Bacteria</taxon>
        <taxon>Pseudomonadati</taxon>
        <taxon>Bacteroidota</taxon>
        <taxon>Sphingobacteriia</taxon>
        <taxon>Sphingobacteriales</taxon>
        <taxon>Sphingobacteriaceae</taxon>
        <taxon>Pedobacter</taxon>
    </lineage>
</organism>
<dbReference type="Proteomes" id="UP001246858">
    <property type="component" value="Unassembled WGS sequence"/>
</dbReference>
<sequence>MENKDIKDDLVQVSSGKYSTEQQQIAERWLFQLNMKNKPGLSEAKLDDAEAEVWRRLEERKVILTRRFRLWPRIAVAASIALSIGIGSLLYFNSRDKQLIEQVAQHDVNPGQQGATLTLANGTKIRLSEVSTGKLADEAGVIITKTANGELIYEIKSNTNENKINTISTSNGETYRVKLPDGSVVWLNSGSSLTYAANLIQNKKRTVQLAGEGYFEITKNKSHPFIVKTADQEVEVLGTHFNINSYKDELTTTTTLLEGSVKISAGKNVKTIVPGDQARNNGGQISVAKVNTENVTDWKDGEFNLDGLDFRMAMRKISRWYDVEVVYDKSVPEDIQSGGWIPRDNKLSSILKLIENSGQVKFRVEGKKVYVYK</sequence>
<dbReference type="EMBL" id="JAVDTF010000003">
    <property type="protein sequence ID" value="MDR6785277.1"/>
    <property type="molecule type" value="Genomic_DNA"/>
</dbReference>
<gene>
    <name evidence="1" type="ORF">J2X78_003851</name>
</gene>
<proteinExistence type="predicted"/>